<name>A0A1W2FHQ9_9PSEU</name>
<dbReference type="PANTHER" id="PTHR42760">
    <property type="entry name" value="SHORT-CHAIN DEHYDROGENASES/REDUCTASES FAMILY MEMBER"/>
    <property type="match status" value="1"/>
</dbReference>
<dbReference type="PRINTS" id="PR00080">
    <property type="entry name" value="SDRFAMILY"/>
</dbReference>
<keyword evidence="4" id="KW-1185">Reference proteome</keyword>
<dbReference type="Gene3D" id="3.40.50.720">
    <property type="entry name" value="NAD(P)-binding Rossmann-like Domain"/>
    <property type="match status" value="1"/>
</dbReference>
<accession>A0A1W2FHQ9</accession>
<dbReference type="AlphaFoldDB" id="A0A1W2FHQ9"/>
<dbReference type="GO" id="GO:0030497">
    <property type="term" value="P:fatty acid elongation"/>
    <property type="evidence" value="ECO:0007669"/>
    <property type="project" value="TreeGrafter"/>
</dbReference>
<dbReference type="PRINTS" id="PR00081">
    <property type="entry name" value="GDHRDH"/>
</dbReference>
<dbReference type="EMBL" id="FWYC01000015">
    <property type="protein sequence ID" value="SMD21410.1"/>
    <property type="molecule type" value="Genomic_DNA"/>
</dbReference>
<dbReference type="InterPro" id="IPR002347">
    <property type="entry name" value="SDR_fam"/>
</dbReference>
<protein>
    <submittedName>
        <fullName evidence="3">NAD(P)-dependent dehydrogenase, short-chain alcohol dehydrogenase family</fullName>
    </submittedName>
</protein>
<dbReference type="OrthoDB" id="3403528at2"/>
<dbReference type="CDD" id="cd05233">
    <property type="entry name" value="SDR_c"/>
    <property type="match status" value="1"/>
</dbReference>
<dbReference type="Proteomes" id="UP000192840">
    <property type="component" value="Unassembled WGS sequence"/>
</dbReference>
<evidence type="ECO:0000313" key="3">
    <source>
        <dbReference type="EMBL" id="SMD21410.1"/>
    </source>
</evidence>
<gene>
    <name evidence="3" type="ORF">SAMN05660733_06365</name>
</gene>
<evidence type="ECO:0000256" key="1">
    <source>
        <dbReference type="ARBA" id="ARBA00006484"/>
    </source>
</evidence>
<evidence type="ECO:0000313" key="4">
    <source>
        <dbReference type="Proteomes" id="UP000192840"/>
    </source>
</evidence>
<dbReference type="Pfam" id="PF00106">
    <property type="entry name" value="adh_short"/>
    <property type="match status" value="1"/>
</dbReference>
<dbReference type="STRING" id="40571.SAMN05660733_06365"/>
<comment type="similarity">
    <text evidence="1 2">Belongs to the short-chain dehydrogenases/reductases (SDR) family.</text>
</comment>
<reference evidence="4" key="1">
    <citation type="submission" date="2017-04" db="EMBL/GenBank/DDBJ databases">
        <authorList>
            <person name="Varghese N."/>
            <person name="Submissions S."/>
        </authorList>
    </citation>
    <scope>NUCLEOTIDE SEQUENCE [LARGE SCALE GENOMIC DNA]</scope>
    <source>
        <strain evidence="4">DSM 44073</strain>
    </source>
</reference>
<proteinExistence type="inferred from homology"/>
<sequence>MTVLAGKAVVITGAGQGLGRAFAVHAAAEGAAVVINDVDEPLAGQVADLITSRGGKAVVSAGPVQDPDQAEAMVGTCTAAFGRIDGLVNNAGIRYQAEIGQDDPRDMRELIEINVLGTLYCTNAAVRSMGRGSIVNLGSVAMVGQPTALTYSASKGAVASITAGAAAELHDKGIRVNAICPVAWTRMAAADTLAGPSGPPPETIAPLVTYLLSDHAARITGQLIRFANQKLHVMGQTSPREPVLEREAWDVDSIAEAFERQLVPEDPARVRWGVGR</sequence>
<evidence type="ECO:0000256" key="2">
    <source>
        <dbReference type="RuleBase" id="RU000363"/>
    </source>
</evidence>
<dbReference type="RefSeq" id="WP_030477673.1">
    <property type="nucleotide sequence ID" value="NZ_FWYC01000015.1"/>
</dbReference>
<dbReference type="PANTHER" id="PTHR42760:SF40">
    <property type="entry name" value="3-OXOACYL-[ACYL-CARRIER-PROTEIN] REDUCTASE, CHLOROPLASTIC"/>
    <property type="match status" value="1"/>
</dbReference>
<dbReference type="eggNOG" id="COG1028">
    <property type="taxonomic scope" value="Bacteria"/>
</dbReference>
<organism evidence="3 4">
    <name type="scientific">Lentzea albidocapillata</name>
    <dbReference type="NCBI Taxonomy" id="40571"/>
    <lineage>
        <taxon>Bacteria</taxon>
        <taxon>Bacillati</taxon>
        <taxon>Actinomycetota</taxon>
        <taxon>Actinomycetes</taxon>
        <taxon>Pseudonocardiales</taxon>
        <taxon>Pseudonocardiaceae</taxon>
        <taxon>Lentzea</taxon>
    </lineage>
</organism>
<dbReference type="InterPro" id="IPR036291">
    <property type="entry name" value="NAD(P)-bd_dom_sf"/>
</dbReference>
<dbReference type="GO" id="GO:0016616">
    <property type="term" value="F:oxidoreductase activity, acting on the CH-OH group of donors, NAD or NADP as acceptor"/>
    <property type="evidence" value="ECO:0007669"/>
    <property type="project" value="TreeGrafter"/>
</dbReference>
<dbReference type="SUPFAM" id="SSF51735">
    <property type="entry name" value="NAD(P)-binding Rossmann-fold domains"/>
    <property type="match status" value="1"/>
</dbReference>